<keyword evidence="3" id="KW-1185">Reference proteome</keyword>
<dbReference type="RefSeq" id="XP_018069119.1">
    <property type="nucleotide sequence ID" value="XM_018220049.1"/>
</dbReference>
<sequence>MEDLIDPALRELATPAKGRQDSVAQQRKSLTTMTISMSPQSVDPRANELLATTESSNTTATSTPSKRANDSDDLDYDSSGSGEIDWNDDNGKRRLAVLDSKIRKFLAPWNKRSKHAHLVPQFNIQIIQSTDPEGTNHNTQSAYDGSGGTSQSSGQAIQAHHEHQAPRSSMTSTLSSLPSNLSDIFSSRERPTDSQSEFSQAQTTATNDPPGGLIACDTCAKQLSGRNFSGWRNHYWAKHNPQEGWYCLFCKVDIDDVDGLLYWRCKRCPKSFLSENEAISHFTTKGLPCYQRGAHWVRLQPWKEHLQGHLQKDYIVDIAVDAEQYRKKCIICQGTFSNEILCKKHICPLTNWKYELTTPLPKCEDHPSLTFVTHEEVNQHVHKEHFGKSKPSSGSCRHNKSQAGSTQGDRSSWCDNQSQNGNNAHALGQQDYGATGAGWDSTHKSTAQESGQPGTIRDPMTDWRGISPGPEVQNPRYPQGLMLGNEGGSSGRSSRRRKLAPRRELGPESDVPPVTTVLTDIVTDDGDPRFLVRKNAPR</sequence>
<dbReference type="EMBL" id="KQ947419">
    <property type="protein sequence ID" value="KUJ14764.1"/>
    <property type="molecule type" value="Genomic_DNA"/>
</dbReference>
<proteinExistence type="predicted"/>
<feature type="compositionally biased region" description="Low complexity" evidence="1">
    <location>
        <begin position="511"/>
        <end position="521"/>
    </location>
</feature>
<feature type="compositionally biased region" description="Low complexity" evidence="1">
    <location>
        <begin position="52"/>
        <end position="65"/>
    </location>
</feature>
<dbReference type="GeneID" id="28829775"/>
<evidence type="ECO:0000313" key="2">
    <source>
        <dbReference type="EMBL" id="KUJ14764.1"/>
    </source>
</evidence>
<feature type="compositionally biased region" description="Polar residues" evidence="1">
    <location>
        <begin position="193"/>
        <end position="207"/>
    </location>
</feature>
<name>A0A194X3Z1_MOLSC</name>
<dbReference type="InParanoid" id="A0A194X3Z1"/>
<accession>A0A194X3Z1</accession>
<protein>
    <submittedName>
        <fullName evidence="2">Uncharacterized protein</fullName>
    </submittedName>
</protein>
<evidence type="ECO:0000256" key="1">
    <source>
        <dbReference type="SAM" id="MobiDB-lite"/>
    </source>
</evidence>
<feature type="compositionally biased region" description="Polar residues" evidence="1">
    <location>
        <begin position="444"/>
        <end position="453"/>
    </location>
</feature>
<dbReference type="KEGG" id="psco:LY89DRAFT_735839"/>
<dbReference type="OrthoDB" id="10387992at2759"/>
<feature type="compositionally biased region" description="Polar residues" evidence="1">
    <location>
        <begin position="130"/>
        <end position="143"/>
    </location>
</feature>
<feature type="region of interest" description="Disordered" evidence="1">
    <location>
        <begin position="130"/>
        <end position="209"/>
    </location>
</feature>
<feature type="region of interest" description="Disordered" evidence="1">
    <location>
        <begin position="382"/>
        <end position="538"/>
    </location>
</feature>
<reference evidence="2 3" key="1">
    <citation type="submission" date="2015-10" db="EMBL/GenBank/DDBJ databases">
        <title>Full genome of DAOMC 229536 Phialocephala scopiformis, a fungal endophyte of spruce producing the potent anti-insectan compound rugulosin.</title>
        <authorList>
            <consortium name="DOE Joint Genome Institute"/>
            <person name="Walker A.K."/>
            <person name="Frasz S.L."/>
            <person name="Seifert K.A."/>
            <person name="Miller J.D."/>
            <person name="Mondo S.J."/>
            <person name="Labutti K."/>
            <person name="Lipzen A."/>
            <person name="Dockter R."/>
            <person name="Kennedy M."/>
            <person name="Grigoriev I.V."/>
            <person name="Spatafora J.W."/>
        </authorList>
    </citation>
    <scope>NUCLEOTIDE SEQUENCE [LARGE SCALE GENOMIC DNA]</scope>
    <source>
        <strain evidence="2 3">CBS 120377</strain>
    </source>
</reference>
<feature type="compositionally biased region" description="Polar residues" evidence="1">
    <location>
        <begin position="390"/>
        <end position="423"/>
    </location>
</feature>
<feature type="compositionally biased region" description="Low complexity" evidence="1">
    <location>
        <begin position="168"/>
        <end position="182"/>
    </location>
</feature>
<evidence type="ECO:0000313" key="3">
    <source>
        <dbReference type="Proteomes" id="UP000070700"/>
    </source>
</evidence>
<feature type="region of interest" description="Disordered" evidence="1">
    <location>
        <begin position="1"/>
        <end position="89"/>
    </location>
</feature>
<organism evidence="2 3">
    <name type="scientific">Mollisia scopiformis</name>
    <name type="common">Conifer needle endophyte fungus</name>
    <name type="synonym">Phialocephala scopiformis</name>
    <dbReference type="NCBI Taxonomy" id="149040"/>
    <lineage>
        <taxon>Eukaryota</taxon>
        <taxon>Fungi</taxon>
        <taxon>Dikarya</taxon>
        <taxon>Ascomycota</taxon>
        <taxon>Pezizomycotina</taxon>
        <taxon>Leotiomycetes</taxon>
        <taxon>Helotiales</taxon>
        <taxon>Mollisiaceae</taxon>
        <taxon>Mollisia</taxon>
    </lineage>
</organism>
<dbReference type="Proteomes" id="UP000070700">
    <property type="component" value="Unassembled WGS sequence"/>
</dbReference>
<dbReference type="AlphaFoldDB" id="A0A194X3Z1"/>
<gene>
    <name evidence="2" type="ORF">LY89DRAFT_735839</name>
</gene>
<feature type="compositionally biased region" description="Polar residues" evidence="1">
    <location>
        <begin position="22"/>
        <end position="41"/>
    </location>
</feature>